<name>A0A6P4AK36_ZIZJJ</name>
<organism evidence="3 4">
    <name type="scientific">Ziziphus jujuba</name>
    <name type="common">Chinese jujube</name>
    <name type="synonym">Ziziphus sativa</name>
    <dbReference type="NCBI Taxonomy" id="326968"/>
    <lineage>
        <taxon>Eukaryota</taxon>
        <taxon>Viridiplantae</taxon>
        <taxon>Streptophyta</taxon>
        <taxon>Embryophyta</taxon>
        <taxon>Tracheophyta</taxon>
        <taxon>Spermatophyta</taxon>
        <taxon>Magnoliopsida</taxon>
        <taxon>eudicotyledons</taxon>
        <taxon>Gunneridae</taxon>
        <taxon>Pentapetalae</taxon>
        <taxon>rosids</taxon>
        <taxon>fabids</taxon>
        <taxon>Rosales</taxon>
        <taxon>Rhamnaceae</taxon>
        <taxon>Paliureae</taxon>
        <taxon>Ziziphus</taxon>
    </lineage>
</organism>
<dbReference type="PROSITE" id="PS00195">
    <property type="entry name" value="GLUTAREDOXIN_1"/>
    <property type="match status" value="1"/>
</dbReference>
<dbReference type="AlphaFoldDB" id="A0A6P4AK36"/>
<dbReference type="CDD" id="cd03041">
    <property type="entry name" value="GST_N_2GST_N"/>
    <property type="match status" value="1"/>
</dbReference>
<sequence length="357" mass="40172">MSLMICSPAYFFASNSQSFSREPKSQASNLPSTLKWSPFYQRFFKTENLVSRRKSRFHVNSAESDADTSKLPTQISRENEAVPTNNGGNPSASLLSFLCPLLKLFSGGDPSRERNYTFEVATSSLSTLARLPWGSRSLSKSISSNEIATLNPPMRIQIFEFEACPFCRRVREAITELDLSVEVYPCPKGSVRHREMVRRVGGKEQFPYLVDPNTGISMYESGDIVKYLFQQYGQGRKPSVGLLESTILTGWVPTILRAGRGMTLWENARLDPPPKKLELFSYENNPYARIVREALCELELPYILQNVGEGSFRSNILLDITGTKEVPYLIDPNTGTQVGEYKKILSYLFQTYSTATA</sequence>
<dbReference type="RefSeq" id="XP_015886174.3">
    <property type="nucleotide sequence ID" value="XM_016030688.4"/>
</dbReference>
<gene>
    <name evidence="4" type="primary">LOC107421442</name>
</gene>
<keyword evidence="3" id="KW-1185">Reference proteome</keyword>
<dbReference type="SFLD" id="SFLDG01202">
    <property type="entry name" value="SUF2.2"/>
    <property type="match status" value="1"/>
</dbReference>
<dbReference type="InterPro" id="IPR004045">
    <property type="entry name" value="Glutathione_S-Trfase_N"/>
</dbReference>
<feature type="compositionally biased region" description="Polar residues" evidence="1">
    <location>
        <begin position="70"/>
        <end position="88"/>
    </location>
</feature>
<evidence type="ECO:0000256" key="1">
    <source>
        <dbReference type="SAM" id="MobiDB-lite"/>
    </source>
</evidence>
<evidence type="ECO:0000259" key="2">
    <source>
        <dbReference type="PROSITE" id="PS50404"/>
    </source>
</evidence>
<reference evidence="4" key="1">
    <citation type="submission" date="2025-08" db="UniProtKB">
        <authorList>
            <consortium name="RefSeq"/>
        </authorList>
    </citation>
    <scope>IDENTIFICATION</scope>
    <source>
        <tissue evidence="4">Seedling</tissue>
    </source>
</reference>
<dbReference type="InterPro" id="IPR011767">
    <property type="entry name" value="GLR_AS"/>
</dbReference>
<dbReference type="PANTHER" id="PTHR45288">
    <property type="entry name" value="THIOREDOXIN FAMILY PROTEIN"/>
    <property type="match status" value="1"/>
</dbReference>
<evidence type="ECO:0000313" key="3">
    <source>
        <dbReference type="Proteomes" id="UP001652623"/>
    </source>
</evidence>
<dbReference type="InterPro" id="IPR036249">
    <property type="entry name" value="Thioredoxin-like_sf"/>
</dbReference>
<dbReference type="GeneID" id="107421442"/>
<dbReference type="Gene3D" id="3.40.30.10">
    <property type="entry name" value="Glutaredoxin"/>
    <property type="match status" value="2"/>
</dbReference>
<dbReference type="PROSITE" id="PS51354">
    <property type="entry name" value="GLUTAREDOXIN_2"/>
    <property type="match status" value="1"/>
</dbReference>
<feature type="region of interest" description="Disordered" evidence="1">
    <location>
        <begin position="61"/>
        <end position="88"/>
    </location>
</feature>
<dbReference type="PANTHER" id="PTHR45288:SF2">
    <property type="entry name" value="THIOREDOXIN FAMILY PROTEIN"/>
    <property type="match status" value="1"/>
</dbReference>
<accession>A0A6P4AK36</accession>
<dbReference type="GO" id="GO:0009507">
    <property type="term" value="C:chloroplast"/>
    <property type="evidence" value="ECO:0007669"/>
    <property type="project" value="TreeGrafter"/>
</dbReference>
<proteinExistence type="predicted"/>
<dbReference type="Proteomes" id="UP001652623">
    <property type="component" value="Chromosome 5"/>
</dbReference>
<feature type="domain" description="GST N-terminal" evidence="2">
    <location>
        <begin position="275"/>
        <end position="356"/>
    </location>
</feature>
<dbReference type="SFLD" id="SFLDS00019">
    <property type="entry name" value="Glutathione_Transferase_(cytos"/>
    <property type="match status" value="1"/>
</dbReference>
<protein>
    <submittedName>
        <fullName evidence="4">Uncharacterized protein LOC107421442</fullName>
    </submittedName>
</protein>
<dbReference type="SUPFAM" id="SSF52833">
    <property type="entry name" value="Thioredoxin-like"/>
    <property type="match status" value="2"/>
</dbReference>
<dbReference type="PROSITE" id="PS50404">
    <property type="entry name" value="GST_NTER"/>
    <property type="match status" value="2"/>
</dbReference>
<dbReference type="InParanoid" id="A0A6P4AK36"/>
<dbReference type="Pfam" id="PF13417">
    <property type="entry name" value="GST_N_3"/>
    <property type="match status" value="2"/>
</dbReference>
<dbReference type="SFLD" id="SFLDG01181">
    <property type="entry name" value="SUF2"/>
    <property type="match status" value="1"/>
</dbReference>
<feature type="domain" description="GST N-terminal" evidence="2">
    <location>
        <begin position="154"/>
        <end position="236"/>
    </location>
</feature>
<dbReference type="KEGG" id="zju:107421442"/>
<dbReference type="FunCoup" id="A0A6P4AK36">
    <property type="interactions" value="659"/>
</dbReference>
<dbReference type="InterPro" id="IPR040079">
    <property type="entry name" value="Glutathione_S-Trfase"/>
</dbReference>
<evidence type="ECO:0000313" key="4">
    <source>
        <dbReference type="RefSeq" id="XP_015886174.3"/>
    </source>
</evidence>